<keyword evidence="2" id="KW-1185">Reference proteome</keyword>
<evidence type="ECO:0000313" key="1">
    <source>
        <dbReference type="EMBL" id="GKV50496.1"/>
    </source>
</evidence>
<dbReference type="AlphaFoldDB" id="A0AAV5MKI3"/>
<gene>
    <name evidence="1" type="ORF">SLEP1_g57199</name>
</gene>
<comment type="caution">
    <text evidence="1">The sequence shown here is derived from an EMBL/GenBank/DDBJ whole genome shotgun (WGS) entry which is preliminary data.</text>
</comment>
<organism evidence="1 2">
    <name type="scientific">Rubroshorea leprosula</name>
    <dbReference type="NCBI Taxonomy" id="152421"/>
    <lineage>
        <taxon>Eukaryota</taxon>
        <taxon>Viridiplantae</taxon>
        <taxon>Streptophyta</taxon>
        <taxon>Embryophyta</taxon>
        <taxon>Tracheophyta</taxon>
        <taxon>Spermatophyta</taxon>
        <taxon>Magnoliopsida</taxon>
        <taxon>eudicotyledons</taxon>
        <taxon>Gunneridae</taxon>
        <taxon>Pentapetalae</taxon>
        <taxon>rosids</taxon>
        <taxon>malvids</taxon>
        <taxon>Malvales</taxon>
        <taxon>Dipterocarpaceae</taxon>
        <taxon>Rubroshorea</taxon>
    </lineage>
</organism>
<evidence type="ECO:0000313" key="2">
    <source>
        <dbReference type="Proteomes" id="UP001054252"/>
    </source>
</evidence>
<reference evidence="1 2" key="1">
    <citation type="journal article" date="2021" name="Commun. Biol.">
        <title>The genome of Shorea leprosula (Dipterocarpaceae) highlights the ecological relevance of drought in aseasonal tropical rainforests.</title>
        <authorList>
            <person name="Ng K.K.S."/>
            <person name="Kobayashi M.J."/>
            <person name="Fawcett J.A."/>
            <person name="Hatakeyama M."/>
            <person name="Paape T."/>
            <person name="Ng C.H."/>
            <person name="Ang C.C."/>
            <person name="Tnah L.H."/>
            <person name="Lee C.T."/>
            <person name="Nishiyama T."/>
            <person name="Sese J."/>
            <person name="O'Brien M.J."/>
            <person name="Copetti D."/>
            <person name="Mohd Noor M.I."/>
            <person name="Ong R.C."/>
            <person name="Putra M."/>
            <person name="Sireger I.Z."/>
            <person name="Indrioko S."/>
            <person name="Kosugi Y."/>
            <person name="Izuno A."/>
            <person name="Isagi Y."/>
            <person name="Lee S.L."/>
            <person name="Shimizu K.K."/>
        </authorList>
    </citation>
    <scope>NUCLEOTIDE SEQUENCE [LARGE SCALE GENOMIC DNA]</scope>
    <source>
        <strain evidence="1">214</strain>
    </source>
</reference>
<accession>A0AAV5MKI3</accession>
<protein>
    <submittedName>
        <fullName evidence="1">Uncharacterized protein</fullName>
    </submittedName>
</protein>
<sequence length="48" mass="5402">MFFVESSHVHLHIFYVSIAWTKHILRSKEGVISQTILAKVCLCLTASG</sequence>
<name>A0AAV5MKI3_9ROSI</name>
<dbReference type="EMBL" id="BPVZ01000372">
    <property type="protein sequence ID" value="GKV50496.1"/>
    <property type="molecule type" value="Genomic_DNA"/>
</dbReference>
<proteinExistence type="predicted"/>
<dbReference type="Proteomes" id="UP001054252">
    <property type="component" value="Unassembled WGS sequence"/>
</dbReference>